<feature type="region of interest" description="Disordered" evidence="7">
    <location>
        <begin position="208"/>
        <end position="231"/>
    </location>
</feature>
<evidence type="ECO:0000256" key="4">
    <source>
        <dbReference type="ARBA" id="ARBA00022692"/>
    </source>
</evidence>
<evidence type="ECO:0000256" key="6">
    <source>
        <dbReference type="ARBA" id="ARBA00023136"/>
    </source>
</evidence>
<feature type="transmembrane region" description="Helical" evidence="8">
    <location>
        <begin position="57"/>
        <end position="77"/>
    </location>
</feature>
<keyword evidence="5 8" id="KW-1133">Transmembrane helix</keyword>
<feature type="transmembrane region" description="Helical" evidence="8">
    <location>
        <begin position="84"/>
        <end position="103"/>
    </location>
</feature>
<dbReference type="RefSeq" id="WP_106253630.1">
    <property type="nucleotide sequence ID" value="NZ_PVZC01000014.1"/>
</dbReference>
<keyword evidence="4 8" id="KW-0812">Transmembrane</keyword>
<evidence type="ECO:0000256" key="8">
    <source>
        <dbReference type="SAM" id="Phobius"/>
    </source>
</evidence>
<feature type="transmembrane region" description="Helical" evidence="8">
    <location>
        <begin position="344"/>
        <end position="365"/>
    </location>
</feature>
<evidence type="ECO:0000256" key="1">
    <source>
        <dbReference type="ARBA" id="ARBA00004651"/>
    </source>
</evidence>
<keyword evidence="6 8" id="KW-0472">Membrane</keyword>
<accession>A0A2T0PS55</accession>
<comment type="subcellular location">
    <subcellularLocation>
        <location evidence="1">Cell membrane</location>
        <topology evidence="1">Multi-pass membrane protein</topology>
    </subcellularLocation>
</comment>
<feature type="transmembrane region" description="Helical" evidence="8">
    <location>
        <begin position="123"/>
        <end position="145"/>
    </location>
</feature>
<feature type="transmembrane region" description="Helical" evidence="8">
    <location>
        <begin position="248"/>
        <end position="268"/>
    </location>
</feature>
<feature type="transmembrane region" description="Helical" evidence="8">
    <location>
        <begin position="184"/>
        <end position="202"/>
    </location>
</feature>
<dbReference type="PANTHER" id="PTHR43299:SF1">
    <property type="entry name" value="UPF0718 PROTEIN YRAQ"/>
    <property type="match status" value="1"/>
</dbReference>
<evidence type="ECO:0000256" key="3">
    <source>
        <dbReference type="ARBA" id="ARBA00022475"/>
    </source>
</evidence>
<dbReference type="PANTHER" id="PTHR43299">
    <property type="entry name" value="UPF0718 PROTEIN YRAQ"/>
    <property type="match status" value="1"/>
</dbReference>
<evidence type="ECO:0000256" key="7">
    <source>
        <dbReference type="SAM" id="MobiDB-lite"/>
    </source>
</evidence>
<comment type="similarity">
    <text evidence="2">Belongs to the UPF0718 family.</text>
</comment>
<evidence type="ECO:0008006" key="11">
    <source>
        <dbReference type="Google" id="ProtNLM"/>
    </source>
</evidence>
<proteinExistence type="inferred from homology"/>
<feature type="transmembrane region" description="Helical" evidence="8">
    <location>
        <begin position="274"/>
        <end position="294"/>
    </location>
</feature>
<dbReference type="GO" id="GO:0005886">
    <property type="term" value="C:plasma membrane"/>
    <property type="evidence" value="ECO:0007669"/>
    <property type="project" value="UniProtKB-SubCell"/>
</dbReference>
<dbReference type="Pfam" id="PF03773">
    <property type="entry name" value="ArsP_1"/>
    <property type="match status" value="1"/>
</dbReference>
<name>A0A2T0PS55_9ACTN</name>
<dbReference type="OrthoDB" id="8771795at2"/>
<organism evidence="9 10">
    <name type="scientific">Allonocardiopsis opalescens</name>
    <dbReference type="NCBI Taxonomy" id="1144618"/>
    <lineage>
        <taxon>Bacteria</taxon>
        <taxon>Bacillati</taxon>
        <taxon>Actinomycetota</taxon>
        <taxon>Actinomycetes</taxon>
        <taxon>Streptosporangiales</taxon>
        <taxon>Allonocardiopsis</taxon>
    </lineage>
</organism>
<feature type="transmembrane region" description="Helical" evidence="8">
    <location>
        <begin position="306"/>
        <end position="332"/>
    </location>
</feature>
<sequence>MSVVNERVRPPRPAPSLLILGAAVALLCVALVTWSKWWPYVFRTMDIAATGAVGDPILAGAAGGAAGTHPIAAGWDFAVTYTLAVWKALLTGLVIAAAIDALLPRAWLLRLMGDGRRPLRSTLTGALLGLPTMMCTCCAVPVTAAMRRRGVPAAAAFGFWTANPMLNPAVLVFCLLVLPWEWTAVRFAAGVAMVLCVAAVFARSRESVPEPDGTARGAALPATPAGEPGPASAADALRRFARTFTRMALILIPEYLGIMFLIGVAQTWVSPADWGAWAAGAVVLAALAGALLAVPTAAEIPVAQGLYHAGAGLGVVGALLVTLPALSLPALIMLRRAVRPRELLLLSAAVVAVGIASGGALALLAG</sequence>
<keyword evidence="3" id="KW-1003">Cell membrane</keyword>
<protein>
    <recommendedName>
        <fullName evidence="11">Permease</fullName>
    </recommendedName>
</protein>
<dbReference type="EMBL" id="PVZC01000014">
    <property type="protein sequence ID" value="PRX91727.1"/>
    <property type="molecule type" value="Genomic_DNA"/>
</dbReference>
<feature type="transmembrane region" description="Helical" evidence="8">
    <location>
        <begin position="17"/>
        <end position="37"/>
    </location>
</feature>
<feature type="transmembrane region" description="Helical" evidence="8">
    <location>
        <begin position="157"/>
        <end position="178"/>
    </location>
</feature>
<keyword evidence="10" id="KW-1185">Reference proteome</keyword>
<dbReference type="InterPro" id="IPR005524">
    <property type="entry name" value="DUF318"/>
</dbReference>
<dbReference type="AlphaFoldDB" id="A0A2T0PS55"/>
<gene>
    <name evidence="9" type="ORF">CLV72_1149</name>
</gene>
<dbReference type="Proteomes" id="UP000237846">
    <property type="component" value="Unassembled WGS sequence"/>
</dbReference>
<evidence type="ECO:0000313" key="10">
    <source>
        <dbReference type="Proteomes" id="UP000237846"/>
    </source>
</evidence>
<evidence type="ECO:0000313" key="9">
    <source>
        <dbReference type="EMBL" id="PRX91727.1"/>
    </source>
</evidence>
<evidence type="ECO:0000256" key="2">
    <source>
        <dbReference type="ARBA" id="ARBA00006386"/>
    </source>
</evidence>
<evidence type="ECO:0000256" key="5">
    <source>
        <dbReference type="ARBA" id="ARBA00022989"/>
    </source>
</evidence>
<comment type="caution">
    <text evidence="9">The sequence shown here is derived from an EMBL/GenBank/DDBJ whole genome shotgun (WGS) entry which is preliminary data.</text>
</comment>
<reference evidence="9 10" key="1">
    <citation type="submission" date="2018-03" db="EMBL/GenBank/DDBJ databases">
        <title>Genomic Encyclopedia of Archaeal and Bacterial Type Strains, Phase II (KMG-II): from individual species to whole genera.</title>
        <authorList>
            <person name="Goeker M."/>
        </authorList>
    </citation>
    <scope>NUCLEOTIDE SEQUENCE [LARGE SCALE GENOMIC DNA]</scope>
    <source>
        <strain evidence="9 10">DSM 45601</strain>
    </source>
</reference>